<feature type="chain" id="PRO_5030886579" evidence="1">
    <location>
        <begin position="21"/>
        <end position="53"/>
    </location>
</feature>
<comment type="caution">
    <text evidence="2">The sequence shown here is derived from an EMBL/GenBank/DDBJ whole genome shotgun (WGS) entry which is preliminary data.</text>
</comment>
<dbReference type="Proteomes" id="UP000534294">
    <property type="component" value="Unassembled WGS sequence"/>
</dbReference>
<dbReference type="AlphaFoldDB" id="A0A7W8DRX3"/>
<keyword evidence="1" id="KW-0732">Signal</keyword>
<feature type="signal peptide" evidence="1">
    <location>
        <begin position="1"/>
        <end position="20"/>
    </location>
</feature>
<gene>
    <name evidence="2" type="ORF">HNQ64_004226</name>
</gene>
<protein>
    <submittedName>
        <fullName evidence="2">Uncharacterized protein</fullName>
    </submittedName>
</protein>
<accession>A0A7W8DRX3</accession>
<evidence type="ECO:0000313" key="2">
    <source>
        <dbReference type="EMBL" id="MBB5039948.1"/>
    </source>
</evidence>
<dbReference type="EMBL" id="JACHIF010000010">
    <property type="protein sequence ID" value="MBB5039948.1"/>
    <property type="molecule type" value="Genomic_DNA"/>
</dbReference>
<evidence type="ECO:0000313" key="3">
    <source>
        <dbReference type="Proteomes" id="UP000534294"/>
    </source>
</evidence>
<keyword evidence="3" id="KW-1185">Reference proteome</keyword>
<reference evidence="2 3" key="1">
    <citation type="submission" date="2020-08" db="EMBL/GenBank/DDBJ databases">
        <title>Genomic Encyclopedia of Type Strains, Phase IV (KMG-IV): sequencing the most valuable type-strain genomes for metagenomic binning, comparative biology and taxonomic classification.</title>
        <authorList>
            <person name="Goeker M."/>
        </authorList>
    </citation>
    <scope>NUCLEOTIDE SEQUENCE [LARGE SCALE GENOMIC DNA]</scope>
    <source>
        <strain evidence="2 3">DSM 12251</strain>
    </source>
</reference>
<sequence>MTCRMTRLICILLTLPFSLGGPATKTMPGKNGTQLSRCSIVFAVGDFLGLFNR</sequence>
<evidence type="ECO:0000256" key="1">
    <source>
        <dbReference type="SAM" id="SignalP"/>
    </source>
</evidence>
<name>A0A7W8DRX3_9BACT</name>
<proteinExistence type="predicted"/>
<organism evidence="2 3">
    <name type="scientific">Prosthecobacter dejongeii</name>
    <dbReference type="NCBI Taxonomy" id="48465"/>
    <lineage>
        <taxon>Bacteria</taxon>
        <taxon>Pseudomonadati</taxon>
        <taxon>Verrucomicrobiota</taxon>
        <taxon>Verrucomicrobiia</taxon>
        <taxon>Verrucomicrobiales</taxon>
        <taxon>Verrucomicrobiaceae</taxon>
        <taxon>Prosthecobacter</taxon>
    </lineage>
</organism>